<name>Q4SU54_TETNG</name>
<dbReference type="Gene3D" id="3.40.50.1000">
    <property type="entry name" value="HAD superfamily/HAD-like"/>
    <property type="match status" value="1"/>
</dbReference>
<dbReference type="GO" id="GO:0005737">
    <property type="term" value="C:cytoplasm"/>
    <property type="evidence" value="ECO:0007669"/>
    <property type="project" value="InterPro"/>
</dbReference>
<feature type="non-terminal residue" evidence="1">
    <location>
        <position position="1"/>
    </location>
</feature>
<gene>
    <name evidence="1" type="ORF">GSTENG00012624001</name>
</gene>
<reference evidence="1" key="2">
    <citation type="submission" date="2004-02" db="EMBL/GenBank/DDBJ databases">
        <authorList>
            <consortium name="Genoscope"/>
            <consortium name="Whitehead Institute Centre for Genome Research"/>
        </authorList>
    </citation>
    <scope>NUCLEOTIDE SEQUENCE</scope>
</reference>
<comment type="caution">
    <text evidence="1">The sequence shown here is derived from an EMBL/GenBank/DDBJ whole genome shotgun (WGS) entry which is preliminary data.</text>
</comment>
<sequence>GVLRAFEGPLIHSFNKREGALSHAAVLGELQSRSNVLLLGTL</sequence>
<reference evidence="1" key="1">
    <citation type="journal article" date="2004" name="Nature">
        <title>Genome duplication in the teleost fish Tetraodon nigroviridis reveals the early vertebrate proto-karyotype.</title>
        <authorList>
            <person name="Jaillon O."/>
            <person name="Aury J.-M."/>
            <person name="Brunet F."/>
            <person name="Petit J.-L."/>
            <person name="Stange-Thomann N."/>
            <person name="Mauceli E."/>
            <person name="Bouneau L."/>
            <person name="Fischer C."/>
            <person name="Ozouf-Costaz C."/>
            <person name="Bernot A."/>
            <person name="Nicaud S."/>
            <person name="Jaffe D."/>
            <person name="Fisher S."/>
            <person name="Lutfalla G."/>
            <person name="Dossat C."/>
            <person name="Segurens B."/>
            <person name="Dasilva C."/>
            <person name="Salanoubat M."/>
            <person name="Levy M."/>
            <person name="Boudet N."/>
            <person name="Castellano S."/>
            <person name="Anthouard V."/>
            <person name="Jubin C."/>
            <person name="Castelli V."/>
            <person name="Katinka M."/>
            <person name="Vacherie B."/>
            <person name="Biemont C."/>
            <person name="Skalli Z."/>
            <person name="Cattolico L."/>
            <person name="Poulain J."/>
            <person name="De Berardinis V."/>
            <person name="Cruaud C."/>
            <person name="Duprat S."/>
            <person name="Brottier P."/>
            <person name="Coutanceau J.-P."/>
            <person name="Gouzy J."/>
            <person name="Parra G."/>
            <person name="Lardier G."/>
            <person name="Chapple C."/>
            <person name="McKernan K.J."/>
            <person name="McEwan P."/>
            <person name="Bosak S."/>
            <person name="Kellis M."/>
            <person name="Volff J.-N."/>
            <person name="Guigo R."/>
            <person name="Zody M.C."/>
            <person name="Mesirov J."/>
            <person name="Lindblad-Toh K."/>
            <person name="Birren B."/>
            <person name="Nusbaum C."/>
            <person name="Kahn D."/>
            <person name="Robinson-Rechavi M."/>
            <person name="Laudet V."/>
            <person name="Schachter V."/>
            <person name="Quetier F."/>
            <person name="Saurin W."/>
            <person name="Scarpelli C."/>
            <person name="Wincker P."/>
            <person name="Lander E.S."/>
            <person name="Weissenbach J."/>
            <person name="Roest Crollius H."/>
        </authorList>
    </citation>
    <scope>NUCLEOTIDE SEQUENCE [LARGE SCALE GENOMIC DNA]</scope>
</reference>
<dbReference type="EMBL" id="CAAE01014024">
    <property type="protein sequence ID" value="CAF95828.1"/>
    <property type="molecule type" value="Genomic_DNA"/>
</dbReference>
<dbReference type="GO" id="GO:0000287">
    <property type="term" value="F:magnesium ion binding"/>
    <property type="evidence" value="ECO:0007669"/>
    <property type="project" value="InterPro"/>
</dbReference>
<dbReference type="AlphaFoldDB" id="Q4SU54"/>
<evidence type="ECO:0000313" key="1">
    <source>
        <dbReference type="EMBL" id="CAF95828.1"/>
    </source>
</evidence>
<organism evidence="1">
    <name type="scientific">Tetraodon nigroviridis</name>
    <name type="common">Spotted green pufferfish</name>
    <name type="synonym">Chelonodon nigroviridis</name>
    <dbReference type="NCBI Taxonomy" id="99883"/>
    <lineage>
        <taxon>Eukaryota</taxon>
        <taxon>Metazoa</taxon>
        <taxon>Chordata</taxon>
        <taxon>Craniata</taxon>
        <taxon>Vertebrata</taxon>
        <taxon>Euteleostomi</taxon>
        <taxon>Actinopterygii</taxon>
        <taxon>Neopterygii</taxon>
        <taxon>Teleostei</taxon>
        <taxon>Neoteleostei</taxon>
        <taxon>Acanthomorphata</taxon>
        <taxon>Eupercaria</taxon>
        <taxon>Tetraodontiformes</taxon>
        <taxon>Tetradontoidea</taxon>
        <taxon>Tetraodontidae</taxon>
        <taxon>Tetraodon</taxon>
    </lineage>
</organism>
<dbReference type="GO" id="GO:0008253">
    <property type="term" value="F:5'-nucleotidase activity"/>
    <property type="evidence" value="ECO:0007669"/>
    <property type="project" value="InterPro"/>
</dbReference>
<dbReference type="KEGG" id="tng:GSTEN00012624G001"/>
<dbReference type="Pfam" id="PF05822">
    <property type="entry name" value="UMPH-1"/>
    <property type="match status" value="1"/>
</dbReference>
<proteinExistence type="predicted"/>
<dbReference type="InterPro" id="IPR023214">
    <property type="entry name" value="HAD_sf"/>
</dbReference>
<protein>
    <submittedName>
        <fullName evidence="1">(spotted green pufferfish) hypothetical protein</fullName>
    </submittedName>
</protein>
<dbReference type="InterPro" id="IPR006434">
    <property type="entry name" value="Pyrimidine_nucleotidase_eu"/>
</dbReference>
<accession>Q4SU54</accession>